<gene>
    <name evidence="3" type="ORF">NQ314_008503</name>
</gene>
<accession>A0AAV8YAD5</accession>
<dbReference type="Proteomes" id="UP001162156">
    <property type="component" value="Unassembled WGS sequence"/>
</dbReference>
<dbReference type="Pfam" id="PF05699">
    <property type="entry name" value="Dimer_Tnp_hAT"/>
    <property type="match status" value="1"/>
</dbReference>
<comment type="caution">
    <text evidence="3">The sequence shown here is derived from an EMBL/GenBank/DDBJ whole genome shotgun (WGS) entry which is preliminary data.</text>
</comment>
<evidence type="ECO:0000313" key="3">
    <source>
        <dbReference type="EMBL" id="KAJ8947987.1"/>
    </source>
</evidence>
<proteinExistence type="predicted"/>
<dbReference type="EMBL" id="JANEYF010002329">
    <property type="protein sequence ID" value="KAJ8947987.1"/>
    <property type="molecule type" value="Genomic_DNA"/>
</dbReference>
<dbReference type="PANTHER" id="PTHR45749:SF23">
    <property type="entry name" value="ZINC FINGER MYM-TYPE PROTEIN 1-LIKE"/>
    <property type="match status" value="1"/>
</dbReference>
<evidence type="ECO:0000259" key="2">
    <source>
        <dbReference type="Pfam" id="PF05699"/>
    </source>
</evidence>
<protein>
    <recommendedName>
        <fullName evidence="2">HAT C-terminal dimerisation domain-containing protein</fullName>
    </recommendedName>
</protein>
<evidence type="ECO:0000313" key="4">
    <source>
        <dbReference type="Proteomes" id="UP001162156"/>
    </source>
</evidence>
<organism evidence="3 4">
    <name type="scientific">Rhamnusium bicolor</name>
    <dbReference type="NCBI Taxonomy" id="1586634"/>
    <lineage>
        <taxon>Eukaryota</taxon>
        <taxon>Metazoa</taxon>
        <taxon>Ecdysozoa</taxon>
        <taxon>Arthropoda</taxon>
        <taxon>Hexapoda</taxon>
        <taxon>Insecta</taxon>
        <taxon>Pterygota</taxon>
        <taxon>Neoptera</taxon>
        <taxon>Endopterygota</taxon>
        <taxon>Coleoptera</taxon>
        <taxon>Polyphaga</taxon>
        <taxon>Cucujiformia</taxon>
        <taxon>Chrysomeloidea</taxon>
        <taxon>Cerambycidae</taxon>
        <taxon>Lepturinae</taxon>
        <taxon>Rhagiini</taxon>
        <taxon>Rhamnusium</taxon>
    </lineage>
</organism>
<keyword evidence="4" id="KW-1185">Reference proteome</keyword>
<dbReference type="AlphaFoldDB" id="A0AAV8YAD5"/>
<sequence>GFGVLVLVSDITQDPSSQSASTSASSEVQQEHQLRDSWKEEVTTNAMTFYNPDPAKWILTERLIDYIAQNGSAQNLKLDFKLTKRMFGDKARFLNKNDFIRKMANGEVKPRKWLIYSESTKKVFCGPCRLFSADAAFAKEGVDEWKNLKKLLMIHENSTNHKFNLLLIKVRGSKLGRIDKGLTEAIEEEVSYWQNVLRRVVVVKVELDLAEAVNLLKSLASFFLEIRKDFDGHEIKGMELCGLISYKIKREQIRKIKTDEIRDNEEIYFNERDKFRIHTFYTIIDKLLQKWTGLTIGKAFCHDIENDIIEELVHLQCHLKSLNLGSNRVAIPENPRTLLNWLKEKELQDIYPNVEILLRIFNTLPISNTSAERSFSVLKRIKNLYRTSMIQERVSVLALLCIEGEFTRRISFEGQLSHLLLRNPEKKTFLKL</sequence>
<reference evidence="3" key="1">
    <citation type="journal article" date="2023" name="Insect Mol. Biol.">
        <title>Genome sequencing provides insights into the evolution of gene families encoding plant cell wall-degrading enzymes in longhorned beetles.</title>
        <authorList>
            <person name="Shin N.R."/>
            <person name="Okamura Y."/>
            <person name="Kirsch R."/>
            <person name="Pauchet Y."/>
        </authorList>
    </citation>
    <scope>NUCLEOTIDE SEQUENCE</scope>
    <source>
        <strain evidence="3">RBIC_L_NR</strain>
    </source>
</reference>
<dbReference type="GO" id="GO:0046983">
    <property type="term" value="F:protein dimerization activity"/>
    <property type="evidence" value="ECO:0007669"/>
    <property type="project" value="InterPro"/>
</dbReference>
<feature type="domain" description="HAT C-terminal dimerisation" evidence="2">
    <location>
        <begin position="335"/>
        <end position="404"/>
    </location>
</feature>
<feature type="region of interest" description="Disordered" evidence="1">
    <location>
        <begin position="14"/>
        <end position="35"/>
    </location>
</feature>
<dbReference type="PANTHER" id="PTHR45749">
    <property type="match status" value="1"/>
</dbReference>
<evidence type="ECO:0000256" key="1">
    <source>
        <dbReference type="SAM" id="MobiDB-lite"/>
    </source>
</evidence>
<dbReference type="InterPro" id="IPR008906">
    <property type="entry name" value="HATC_C_dom"/>
</dbReference>
<feature type="non-terminal residue" evidence="3">
    <location>
        <position position="1"/>
    </location>
</feature>
<feature type="compositionally biased region" description="Low complexity" evidence="1">
    <location>
        <begin position="16"/>
        <end position="26"/>
    </location>
</feature>
<name>A0AAV8YAD5_9CUCU</name>